<evidence type="ECO:0000256" key="6">
    <source>
        <dbReference type="HAMAP-Rule" id="MF_01007"/>
    </source>
</evidence>
<evidence type="ECO:0000313" key="8">
    <source>
        <dbReference type="Proteomes" id="UP000248790"/>
    </source>
</evidence>
<dbReference type="SUPFAM" id="SSF53335">
    <property type="entry name" value="S-adenosyl-L-methionine-dependent methyltransferases"/>
    <property type="match status" value="1"/>
</dbReference>
<feature type="binding site" evidence="6">
    <location>
        <begin position="35"/>
        <end position="37"/>
    </location>
    <ligand>
        <name>S-adenosyl-L-methionine</name>
        <dbReference type="ChEBI" id="CHEBI:59789"/>
    </ligand>
</feature>
<evidence type="ECO:0000256" key="4">
    <source>
        <dbReference type="ARBA" id="ARBA00022679"/>
    </source>
</evidence>
<feature type="binding site" evidence="6">
    <location>
        <position position="59"/>
    </location>
    <ligand>
        <name>S-adenosyl-L-methionine</name>
        <dbReference type="ChEBI" id="CHEBI:59789"/>
    </ligand>
</feature>
<protein>
    <recommendedName>
        <fullName evidence="6">Ribosomal RNA small subunit methyltransferase H</fullName>
        <ecNumber evidence="6">2.1.1.199</ecNumber>
    </recommendedName>
    <alternativeName>
        <fullName evidence="6">16S rRNA m(4)C1402 methyltransferase</fullName>
    </alternativeName>
    <alternativeName>
        <fullName evidence="6">rRNA (cytosine-N(4)-)-methyltransferase RsmH</fullName>
    </alternativeName>
</protein>
<dbReference type="InterPro" id="IPR029063">
    <property type="entry name" value="SAM-dependent_MTases_sf"/>
</dbReference>
<dbReference type="SUPFAM" id="SSF81799">
    <property type="entry name" value="Putative methyltransferase TM0872, insert domain"/>
    <property type="match status" value="1"/>
</dbReference>
<evidence type="ECO:0000256" key="5">
    <source>
        <dbReference type="ARBA" id="ARBA00022691"/>
    </source>
</evidence>
<keyword evidence="4 6" id="KW-0808">Transferase</keyword>
<dbReference type="GO" id="GO:0071424">
    <property type="term" value="F:rRNA (cytosine-N4-)-methyltransferase activity"/>
    <property type="evidence" value="ECO:0007669"/>
    <property type="project" value="UniProtKB-UniRule"/>
</dbReference>
<accession>A0A327WXS7</accession>
<dbReference type="HAMAP" id="MF_01007">
    <property type="entry name" value="16SrRNA_methyltr_H"/>
    <property type="match status" value="1"/>
</dbReference>
<feature type="binding site" evidence="6">
    <location>
        <position position="83"/>
    </location>
    <ligand>
        <name>S-adenosyl-L-methionine</name>
        <dbReference type="ChEBI" id="CHEBI:59789"/>
    </ligand>
</feature>
<dbReference type="PIRSF" id="PIRSF004486">
    <property type="entry name" value="MraW"/>
    <property type="match status" value="1"/>
</dbReference>
<evidence type="ECO:0000256" key="1">
    <source>
        <dbReference type="ARBA" id="ARBA00010396"/>
    </source>
</evidence>
<name>A0A327WXS7_LARAB</name>
<dbReference type="PANTHER" id="PTHR11265">
    <property type="entry name" value="S-ADENOSYL-METHYLTRANSFERASE MRAW"/>
    <property type="match status" value="1"/>
</dbReference>
<proteinExistence type="inferred from homology"/>
<sequence length="308" mass="34799">MTGSNYHEPVLLQACIEGLNLKPGGTYVDVTFGGGGHSREILRQLQPGPDSEGRLIVFDQDPDARANADAIDDPRLTFVAANFRHLKRYLRLYKIDYVDGILADLGISSHQIDTPERGFSTRFDADLDMRMSQSGELTARKVINDYPEDQLHKIFGMYGEVINARTLASVIVSSRVNRSIETVNDLKAVLQRYAPRGKEYKYFAQVFQALRIEVNQELATLEEFLTQVPEVLAPGGRLVVMSYHSLEDRLVKNFIRSGNFRGDVEKDLYGNELKPLQSITRKPIEASAEEVDRNPRARSAKLRIAEKW</sequence>
<dbReference type="AlphaFoldDB" id="A0A327WXS7"/>
<reference evidence="7 8" key="1">
    <citation type="submission" date="2018-06" db="EMBL/GenBank/DDBJ databases">
        <title>Genomic Encyclopedia of Archaeal and Bacterial Type Strains, Phase II (KMG-II): from individual species to whole genera.</title>
        <authorList>
            <person name="Goeker M."/>
        </authorList>
    </citation>
    <scope>NUCLEOTIDE SEQUENCE [LARGE SCALE GENOMIC DNA]</scope>
    <source>
        <strain evidence="7 8">DSM 21851</strain>
    </source>
</reference>
<dbReference type="EC" id="2.1.1.199" evidence="6"/>
<comment type="catalytic activity">
    <reaction evidence="6">
        <text>cytidine(1402) in 16S rRNA + S-adenosyl-L-methionine = N(4)-methylcytidine(1402) in 16S rRNA + S-adenosyl-L-homocysteine + H(+)</text>
        <dbReference type="Rhea" id="RHEA:42928"/>
        <dbReference type="Rhea" id="RHEA-COMP:10286"/>
        <dbReference type="Rhea" id="RHEA-COMP:10287"/>
        <dbReference type="ChEBI" id="CHEBI:15378"/>
        <dbReference type="ChEBI" id="CHEBI:57856"/>
        <dbReference type="ChEBI" id="CHEBI:59789"/>
        <dbReference type="ChEBI" id="CHEBI:74506"/>
        <dbReference type="ChEBI" id="CHEBI:82748"/>
        <dbReference type="EC" id="2.1.1.199"/>
    </reaction>
</comment>
<feature type="binding site" evidence="6">
    <location>
        <position position="104"/>
    </location>
    <ligand>
        <name>S-adenosyl-L-methionine</name>
        <dbReference type="ChEBI" id="CHEBI:59789"/>
    </ligand>
</feature>
<dbReference type="NCBIfam" id="TIGR00006">
    <property type="entry name" value="16S rRNA (cytosine(1402)-N(4))-methyltransferase RsmH"/>
    <property type="match status" value="1"/>
</dbReference>
<comment type="similarity">
    <text evidence="1 6">Belongs to the methyltransferase superfamily. RsmH family.</text>
</comment>
<comment type="caution">
    <text evidence="7">The sequence shown here is derived from an EMBL/GenBank/DDBJ whole genome shotgun (WGS) entry which is preliminary data.</text>
</comment>
<dbReference type="OrthoDB" id="9806637at2"/>
<dbReference type="PANTHER" id="PTHR11265:SF0">
    <property type="entry name" value="12S RRNA N4-METHYLCYTIDINE METHYLTRANSFERASE"/>
    <property type="match status" value="1"/>
</dbReference>
<dbReference type="Proteomes" id="UP000248790">
    <property type="component" value="Unassembled WGS sequence"/>
</dbReference>
<dbReference type="EMBL" id="QLMC01000003">
    <property type="protein sequence ID" value="RAJ98107.1"/>
    <property type="molecule type" value="Genomic_DNA"/>
</dbReference>
<keyword evidence="2 6" id="KW-0698">rRNA processing</keyword>
<dbReference type="Pfam" id="PF01795">
    <property type="entry name" value="Methyltransf_5"/>
    <property type="match status" value="1"/>
</dbReference>
<dbReference type="InterPro" id="IPR002903">
    <property type="entry name" value="RsmH"/>
</dbReference>
<dbReference type="GO" id="GO:0070475">
    <property type="term" value="P:rRNA base methylation"/>
    <property type="evidence" value="ECO:0007669"/>
    <property type="project" value="UniProtKB-UniRule"/>
</dbReference>
<comment type="function">
    <text evidence="6">Specifically methylates the N4 position of cytidine in position 1402 (C1402) of 16S rRNA.</text>
</comment>
<keyword evidence="6" id="KW-0963">Cytoplasm</keyword>
<dbReference type="InterPro" id="IPR023397">
    <property type="entry name" value="SAM-dep_MeTrfase_MraW_recog"/>
</dbReference>
<evidence type="ECO:0000256" key="2">
    <source>
        <dbReference type="ARBA" id="ARBA00022552"/>
    </source>
</evidence>
<dbReference type="GO" id="GO:0005737">
    <property type="term" value="C:cytoplasm"/>
    <property type="evidence" value="ECO:0007669"/>
    <property type="project" value="UniProtKB-SubCell"/>
</dbReference>
<evidence type="ECO:0000256" key="3">
    <source>
        <dbReference type="ARBA" id="ARBA00022603"/>
    </source>
</evidence>
<dbReference type="Gene3D" id="1.10.150.170">
    <property type="entry name" value="Putative methyltransferase TM0872, insert domain"/>
    <property type="match status" value="1"/>
</dbReference>
<comment type="subcellular location">
    <subcellularLocation>
        <location evidence="6">Cytoplasm</location>
    </subcellularLocation>
</comment>
<keyword evidence="5 6" id="KW-0949">S-adenosyl-L-methionine</keyword>
<keyword evidence="8" id="KW-1185">Reference proteome</keyword>
<evidence type="ECO:0000313" key="7">
    <source>
        <dbReference type="EMBL" id="RAJ98107.1"/>
    </source>
</evidence>
<feature type="binding site" evidence="6">
    <location>
        <position position="111"/>
    </location>
    <ligand>
        <name>S-adenosyl-L-methionine</name>
        <dbReference type="ChEBI" id="CHEBI:59789"/>
    </ligand>
</feature>
<dbReference type="RefSeq" id="WP_111629041.1">
    <property type="nucleotide sequence ID" value="NZ_QLMC01000003.1"/>
</dbReference>
<keyword evidence="3 6" id="KW-0489">Methyltransferase</keyword>
<dbReference type="Gene3D" id="3.40.50.150">
    <property type="entry name" value="Vaccinia Virus protein VP39"/>
    <property type="match status" value="1"/>
</dbReference>
<organism evidence="7 8">
    <name type="scientific">Larkinella arboricola</name>
    <dbReference type="NCBI Taxonomy" id="643671"/>
    <lineage>
        <taxon>Bacteria</taxon>
        <taxon>Pseudomonadati</taxon>
        <taxon>Bacteroidota</taxon>
        <taxon>Cytophagia</taxon>
        <taxon>Cytophagales</taxon>
        <taxon>Spirosomataceae</taxon>
        <taxon>Larkinella</taxon>
    </lineage>
</organism>
<gene>
    <name evidence="6" type="primary">rsmH</name>
    <name evidence="7" type="ORF">LX87_03015</name>
</gene>